<feature type="region of interest" description="Disordered" evidence="13">
    <location>
        <begin position="797"/>
        <end position="913"/>
    </location>
</feature>
<evidence type="ECO:0000259" key="15">
    <source>
        <dbReference type="PROSITE" id="PS50038"/>
    </source>
</evidence>
<feature type="region of interest" description="Disordered" evidence="13">
    <location>
        <begin position="391"/>
        <end position="414"/>
    </location>
</feature>
<dbReference type="PANTHER" id="PTHR24270:SF57">
    <property type="entry name" value="FI24007P1"/>
    <property type="match status" value="1"/>
</dbReference>
<keyword evidence="2 14" id="KW-0812">Transmembrane</keyword>
<dbReference type="Gene3D" id="4.10.400.10">
    <property type="entry name" value="Low-density Lipoprotein Receptor"/>
    <property type="match status" value="3"/>
</dbReference>
<dbReference type="SUPFAM" id="SSF57424">
    <property type="entry name" value="LDL receptor-like module"/>
    <property type="match status" value="3"/>
</dbReference>
<dbReference type="GO" id="GO:0005886">
    <property type="term" value="C:plasma membrane"/>
    <property type="evidence" value="ECO:0007669"/>
    <property type="project" value="UniProtKB-SubCell"/>
</dbReference>
<dbReference type="SMART" id="SM00063">
    <property type="entry name" value="FRI"/>
    <property type="match status" value="1"/>
</dbReference>
<proteinExistence type="predicted"/>
<dbReference type="InterPro" id="IPR023415">
    <property type="entry name" value="LDLR_class-A_CS"/>
</dbReference>
<evidence type="ECO:0000256" key="12">
    <source>
        <dbReference type="SAM" id="Coils"/>
    </source>
</evidence>
<dbReference type="Pfam" id="PF00057">
    <property type="entry name" value="Ldl_recept_a"/>
    <property type="match status" value="3"/>
</dbReference>
<evidence type="ECO:0000256" key="2">
    <source>
        <dbReference type="ARBA" id="ARBA00022692"/>
    </source>
</evidence>
<evidence type="ECO:0000256" key="6">
    <source>
        <dbReference type="ARBA" id="ARBA00022989"/>
    </source>
</evidence>
<keyword evidence="7 14" id="KW-0472">Membrane</keyword>
<evidence type="ECO:0000256" key="9">
    <source>
        <dbReference type="ARBA" id="ARBA00023180"/>
    </source>
</evidence>
<feature type="region of interest" description="Disordered" evidence="13">
    <location>
        <begin position="456"/>
        <end position="481"/>
    </location>
</feature>
<keyword evidence="9" id="KW-0325">Glycoprotein</keyword>
<sequence length="994" mass="109064">MVNKQYNVHNPKLHKSKPGPGGGGGGGGGVGNGGNSGHSSPSPLRSCYPIVSTRPTGATDEDGFSVESDSNNLSDHQSATGGSGAGGYGVGHPRQLPPPPPPPTHRHRGTQSTQPPQQQKPEQQQQNNLNISRRSASAELVREPEEDDDGLYGRNIQFYSEGRGVGEADVVGESGHTGRFGHGHGGKELTISDIGRFQYILQMDREVGTPYSGYTAASTDCANTLPSSPSPTSLGSIHNRQSFNFWKAGSQTPLSASSSSSSFFRPNQRCLLYKILKVIWRYIKWPLGLLMICGLLGLVVYFLVVDRDIMSSGLLGEDGYEVDENLSIDFNDFTSTNDLHFDHRFAQGGTSKEPKSKDPQGPGRTVDSKFSFGLDNDLLAVFGTHAKKPSFEWPTTASTTPSGTERQRTESASEELPALVVKVTDAPIRKTSTISLKDYTKARVVFDDEDFLDADDGQSRTQQAPVHAEGTTKAYQPGYSTDPASPAIQVGLRAVPARGTEVRGFTSGHQNNFGVPIEEDERLLRKLNDQLMQLEHQREKNITTPSATTDSSLYRTKVSPTLPILSRFEITTEGLKRFNISEEGICQSTSLPLCRGILPYDLTVSTNRQLSPLEYDHFQYLINSKCSVRVAEFVCLVLEPECRPTRMGTLAPCKRICKSILEPCAHIIASSEALTATFDCDSYPDSDDRNVCEDPTRLGQCYANEFRCADSSCIPLQWKCDNIKDCHGGEDESDCKQCERDEYRCMSNDKCIPDKWRCDQYEDCPDASDELDCYYDEPTTFPTAYGSQREYPFVQVQVPNSPNGRPYITITNEDRSQSEGHRHTSQETVQPGAREYANYGTSEEDEEGDKYEPTAAENAPFVNRHRNRTKDEDDAATAAAGAAVGADEDATTTVRSSEKQIEDQTEAETSRTLSVPKSLVNFQDSKEIMMTSDSENDFKISSTSRDFLTTAHVSPCPEGELRCVSGICISVNQLCDRVADCADGADEAGCTYKE</sequence>
<dbReference type="InterPro" id="IPR020067">
    <property type="entry name" value="Frizzled_dom"/>
</dbReference>
<keyword evidence="12" id="KW-0175">Coiled coil</keyword>
<evidence type="ECO:0000256" key="14">
    <source>
        <dbReference type="SAM" id="Phobius"/>
    </source>
</evidence>
<dbReference type="PANTHER" id="PTHR24270">
    <property type="entry name" value="LOW-DENSITY LIPOPROTEIN RECEPTOR-RELATED"/>
    <property type="match status" value="1"/>
</dbReference>
<dbReference type="PROSITE" id="PS50038">
    <property type="entry name" value="FZ"/>
    <property type="match status" value="1"/>
</dbReference>
<keyword evidence="5" id="KW-0735">Signal-anchor</keyword>
<dbReference type="PROSITE" id="PS50068">
    <property type="entry name" value="LDLRA_2"/>
    <property type="match status" value="3"/>
</dbReference>
<dbReference type="CDD" id="cd07066">
    <property type="entry name" value="CRD_FZ"/>
    <property type="match status" value="1"/>
</dbReference>
<keyword evidence="8 11" id="KW-1015">Disulfide bond</keyword>
<feature type="disulfide bond" evidence="11">
    <location>
        <begin position="701"/>
        <end position="713"/>
    </location>
</feature>
<comment type="subcellular location">
    <subcellularLocation>
        <location evidence="1">Cell membrane</location>
        <topology evidence="1">Single-pass type II membrane protein</topology>
    </subcellularLocation>
</comment>
<evidence type="ECO:0000256" key="4">
    <source>
        <dbReference type="ARBA" id="ARBA00022737"/>
    </source>
</evidence>
<dbReference type="PRINTS" id="PR00261">
    <property type="entry name" value="LDLRECEPTOR"/>
</dbReference>
<reference evidence="16" key="1">
    <citation type="journal article" date="2019" name="Gigascience">
        <title>A chromosome-scale assembly of the major African malaria vector Anopheles funestus.</title>
        <authorList>
            <person name="Ghurye J."/>
            <person name="Koren S."/>
            <person name="Small S.T."/>
            <person name="Redmond S."/>
            <person name="Howell P."/>
            <person name="Phillippy A.M."/>
            <person name="Besansky N.J."/>
        </authorList>
    </citation>
    <scope>NUCLEOTIDE SEQUENCE</scope>
    <source>
        <strain evidence="16">FUMOZ</strain>
    </source>
</reference>
<evidence type="ECO:0000256" key="13">
    <source>
        <dbReference type="SAM" id="MobiDB-lite"/>
    </source>
</evidence>
<feature type="disulfide bond" evidence="11">
    <location>
        <begin position="963"/>
        <end position="981"/>
    </location>
</feature>
<evidence type="ECO:0000256" key="5">
    <source>
        <dbReference type="ARBA" id="ARBA00022968"/>
    </source>
</evidence>
<evidence type="ECO:0000256" key="8">
    <source>
        <dbReference type="ARBA" id="ARBA00023157"/>
    </source>
</evidence>
<dbReference type="PROSITE" id="PS01209">
    <property type="entry name" value="LDLRA_1"/>
    <property type="match status" value="2"/>
</dbReference>
<feature type="domain" description="FZ" evidence="15">
    <location>
        <begin position="581"/>
        <end position="695"/>
    </location>
</feature>
<dbReference type="SMART" id="SM00192">
    <property type="entry name" value="LDLa"/>
    <property type="match status" value="3"/>
</dbReference>
<dbReference type="InterPro" id="IPR002172">
    <property type="entry name" value="LDrepeatLR_classA_rpt"/>
</dbReference>
<dbReference type="SUPFAM" id="SSF63501">
    <property type="entry name" value="Frizzled cysteine-rich domain"/>
    <property type="match status" value="1"/>
</dbReference>
<feature type="compositionally biased region" description="Polar residues" evidence="13">
    <location>
        <begin position="393"/>
        <end position="404"/>
    </location>
</feature>
<name>A0A182S010_ANOFN</name>
<dbReference type="VEuPathDB" id="VectorBase:AFUN2_003616"/>
<dbReference type="STRING" id="62324.A0A182S010"/>
<feature type="compositionally biased region" description="Basic and acidic residues" evidence="13">
    <location>
        <begin position="812"/>
        <end position="825"/>
    </location>
</feature>
<feature type="compositionally biased region" description="Gly residues" evidence="13">
    <location>
        <begin position="81"/>
        <end position="90"/>
    </location>
</feature>
<dbReference type="InterPro" id="IPR036055">
    <property type="entry name" value="LDL_receptor-like_sf"/>
</dbReference>
<dbReference type="CDD" id="cd00112">
    <property type="entry name" value="LDLa"/>
    <property type="match status" value="3"/>
</dbReference>
<feature type="coiled-coil region" evidence="12">
    <location>
        <begin position="517"/>
        <end position="544"/>
    </location>
</feature>
<evidence type="ECO:0000256" key="11">
    <source>
        <dbReference type="PROSITE-ProRule" id="PRU00124"/>
    </source>
</evidence>
<feature type="disulfide bond" evidence="11">
    <location>
        <begin position="720"/>
        <end position="735"/>
    </location>
</feature>
<keyword evidence="4" id="KW-0677">Repeat</keyword>
<dbReference type="GO" id="GO:0016192">
    <property type="term" value="P:vesicle-mediated transport"/>
    <property type="evidence" value="ECO:0007669"/>
    <property type="project" value="UniProtKB-ARBA"/>
</dbReference>
<feature type="disulfide bond" evidence="11">
    <location>
        <begin position="758"/>
        <end position="773"/>
    </location>
</feature>
<feature type="disulfide bond" evidence="11">
    <location>
        <begin position="975"/>
        <end position="990"/>
    </location>
</feature>
<evidence type="ECO:0000256" key="3">
    <source>
        <dbReference type="ARBA" id="ARBA00022729"/>
    </source>
</evidence>
<feature type="disulfide bond" evidence="11">
    <location>
        <begin position="956"/>
        <end position="968"/>
    </location>
</feature>
<keyword evidence="3" id="KW-0732">Signal</keyword>
<evidence type="ECO:0000256" key="7">
    <source>
        <dbReference type="ARBA" id="ARBA00023136"/>
    </source>
</evidence>
<accession>A0A182S010</accession>
<protein>
    <submittedName>
        <fullName evidence="16">FZ domain-containing protein</fullName>
    </submittedName>
</protein>
<organism evidence="16">
    <name type="scientific">Anopheles funestus</name>
    <name type="common">African malaria mosquito</name>
    <dbReference type="NCBI Taxonomy" id="62324"/>
    <lineage>
        <taxon>Eukaryota</taxon>
        <taxon>Metazoa</taxon>
        <taxon>Ecdysozoa</taxon>
        <taxon>Arthropoda</taxon>
        <taxon>Hexapoda</taxon>
        <taxon>Insecta</taxon>
        <taxon>Pterygota</taxon>
        <taxon>Neoptera</taxon>
        <taxon>Endopterygota</taxon>
        <taxon>Diptera</taxon>
        <taxon>Nematocera</taxon>
        <taxon>Culicoidea</taxon>
        <taxon>Culicidae</taxon>
        <taxon>Anophelinae</taxon>
        <taxon>Anopheles</taxon>
    </lineage>
</organism>
<accession>A0A182RW88</accession>
<comment type="caution">
    <text evidence="11">Lacks conserved residue(s) required for the propagation of feature annotation.</text>
</comment>
<feature type="disulfide bond" evidence="10">
    <location>
        <begin position="626"/>
        <end position="664"/>
    </location>
</feature>
<evidence type="ECO:0000313" key="16">
    <source>
        <dbReference type="EnsemblMetazoa" id="AFUN011893-PA"/>
    </source>
</evidence>
<dbReference type="Gene3D" id="1.10.2000.10">
    <property type="entry name" value="Frizzled cysteine-rich domain"/>
    <property type="match status" value="1"/>
</dbReference>
<feature type="compositionally biased region" description="Polar residues" evidence="13">
    <location>
        <begin position="67"/>
        <end position="80"/>
    </location>
</feature>
<dbReference type="EnsemblMetazoa" id="AFUN011893-RA">
    <property type="protein sequence ID" value="AFUN011893-PA"/>
    <property type="gene ID" value="AFUN011893"/>
</dbReference>
<feature type="disulfide bond" evidence="11">
    <location>
        <begin position="708"/>
        <end position="726"/>
    </location>
</feature>
<dbReference type="InterPro" id="IPR050685">
    <property type="entry name" value="LDLR"/>
</dbReference>
<dbReference type="VEuPathDB" id="VectorBase:AFUN011893"/>
<feature type="compositionally biased region" description="Low complexity" evidence="13">
    <location>
        <begin position="876"/>
        <end position="885"/>
    </location>
</feature>
<dbReference type="InterPro" id="IPR036790">
    <property type="entry name" value="Frizzled_dom_sf"/>
</dbReference>
<feature type="region of interest" description="Disordered" evidence="13">
    <location>
        <begin position="344"/>
        <end position="366"/>
    </location>
</feature>
<evidence type="ECO:0000256" key="10">
    <source>
        <dbReference type="PROSITE-ProRule" id="PRU00090"/>
    </source>
</evidence>
<evidence type="ECO:0000256" key="1">
    <source>
        <dbReference type="ARBA" id="ARBA00004401"/>
    </source>
</evidence>
<reference evidence="16" key="2">
    <citation type="submission" date="2020-05" db="UniProtKB">
        <authorList>
            <consortium name="EnsemblMetazoa"/>
        </authorList>
    </citation>
    <scope>IDENTIFICATION</scope>
    <source>
        <strain evidence="16">FUMOZ</strain>
    </source>
</reference>
<keyword evidence="6 14" id="KW-1133">Transmembrane helix</keyword>
<feature type="transmembrane region" description="Helical" evidence="14">
    <location>
        <begin position="282"/>
        <end position="304"/>
    </location>
</feature>
<feature type="compositionally biased region" description="Gly residues" evidence="13">
    <location>
        <begin position="19"/>
        <end position="36"/>
    </location>
</feature>
<feature type="region of interest" description="Disordered" evidence="13">
    <location>
        <begin position="1"/>
        <end position="152"/>
    </location>
</feature>
<feature type="compositionally biased region" description="Low complexity" evidence="13">
    <location>
        <begin position="111"/>
        <end position="126"/>
    </location>
</feature>
<dbReference type="AlphaFoldDB" id="A0A182S010"/>
<dbReference type="Pfam" id="PF01392">
    <property type="entry name" value="Fz"/>
    <property type="match status" value="1"/>
</dbReference>
<dbReference type="FunFam" id="4.10.400.10:FF:000034">
    <property type="entry name" value="Low-density lipoprotein receptor-related protein 2"/>
    <property type="match status" value="1"/>
</dbReference>